<accession>A0A017HT47</accession>
<sequence>MKVYLASMTKMTLTSTPQRWLQRLRRLQAEGARQALIPANA</sequence>
<dbReference type="Proteomes" id="UP000019666">
    <property type="component" value="Unassembled WGS sequence"/>
</dbReference>
<dbReference type="EMBL" id="AOSK01000028">
    <property type="protein sequence ID" value="EYD77495.1"/>
    <property type="molecule type" value="Genomic_DNA"/>
</dbReference>
<protein>
    <submittedName>
        <fullName evidence="1">Uncharacterized protein</fullName>
    </submittedName>
</protein>
<organism evidence="1 2">
    <name type="scientific">Rubellimicrobium mesophilum DSM 19309</name>
    <dbReference type="NCBI Taxonomy" id="442562"/>
    <lineage>
        <taxon>Bacteria</taxon>
        <taxon>Pseudomonadati</taxon>
        <taxon>Pseudomonadota</taxon>
        <taxon>Alphaproteobacteria</taxon>
        <taxon>Rhodobacterales</taxon>
        <taxon>Roseobacteraceae</taxon>
        <taxon>Rubellimicrobium</taxon>
    </lineage>
</organism>
<proteinExistence type="predicted"/>
<dbReference type="AlphaFoldDB" id="A0A017HT47"/>
<keyword evidence="2" id="KW-1185">Reference proteome</keyword>
<dbReference type="HOGENOM" id="CLU_3276111_0_0_5"/>
<evidence type="ECO:0000313" key="1">
    <source>
        <dbReference type="EMBL" id="EYD77495.1"/>
    </source>
</evidence>
<dbReference type="STRING" id="442562.Rumeso_00920"/>
<gene>
    <name evidence="1" type="ORF">Rumeso_00920</name>
</gene>
<comment type="caution">
    <text evidence="1">The sequence shown here is derived from an EMBL/GenBank/DDBJ whole genome shotgun (WGS) entry which is preliminary data.</text>
</comment>
<reference evidence="1 2" key="1">
    <citation type="submission" date="2013-02" db="EMBL/GenBank/DDBJ databases">
        <authorList>
            <person name="Fiebig A."/>
            <person name="Goeker M."/>
            <person name="Klenk H.-P.P."/>
        </authorList>
    </citation>
    <scope>NUCLEOTIDE SEQUENCE [LARGE SCALE GENOMIC DNA]</scope>
    <source>
        <strain evidence="1 2">DSM 19309</strain>
    </source>
</reference>
<name>A0A017HT47_9RHOB</name>
<evidence type="ECO:0000313" key="2">
    <source>
        <dbReference type="Proteomes" id="UP000019666"/>
    </source>
</evidence>